<dbReference type="GeneID" id="100909090"/>
<evidence type="ECO:0000259" key="6">
    <source>
        <dbReference type="SMART" id="SM01136"/>
    </source>
</evidence>
<evidence type="ECO:0000313" key="8">
    <source>
        <dbReference type="RefSeq" id="XP_003745518.1"/>
    </source>
</evidence>
<evidence type="ECO:0000256" key="1">
    <source>
        <dbReference type="ARBA" id="ARBA00000073"/>
    </source>
</evidence>
<dbReference type="Pfam" id="PF08068">
    <property type="entry name" value="DKCLD"/>
    <property type="match status" value="1"/>
</dbReference>
<dbReference type="Pfam" id="PF01509">
    <property type="entry name" value="TruB_N"/>
    <property type="match status" value="1"/>
</dbReference>
<dbReference type="NCBIfam" id="TIGR00425">
    <property type="entry name" value="CBF5"/>
    <property type="match status" value="1"/>
</dbReference>
<feature type="compositionally biased region" description="Acidic residues" evidence="4">
    <location>
        <begin position="435"/>
        <end position="447"/>
    </location>
</feature>
<evidence type="ECO:0000256" key="4">
    <source>
        <dbReference type="SAM" id="MobiDB-lite"/>
    </source>
</evidence>
<sequence length="457" mass="51056">MVDAAQVLGSPKKQKKDKSKKKKDVGEAQAHQDFRIEPSSVAPTLDTSQWPLLLKNFDKLIIRTNHYTPVPQGASPLKRSLKDYLSSGYINLDKPSNPSSHEVVSWIKRILKVEKTGHSGTLDPKTSGCLVVCIDRATRLVKSQQSAGKEYVGIFQLHEKPESVAKVYQVVEKLQGALFQRPPLIAAVKRQLRVRTVYEQKLLEYDEEKNSGIVWMSCEAGTYVRTSCVHIGLLCGTGGIMTELRRCRSGTNRETDTMVTMHDIKDAMYAYENNRDESYLRRVVRPLEGLLTDKKRIVMKDSSVNAICYGAKIMLPGVLRYDAGIDLNDEVVVMTTKGEAICLAIALMTSSTIASVDHGCVAKIKRVVMERDVYPRSWGLGKAALAKKLLISEGKLDKYGKPNERTPANYVEGVAPAAEAKKAKKSKKEEKKQDSDDDDDSEEDEQPEEPKKKKKQK</sequence>
<dbReference type="AlphaFoldDB" id="A0AAJ6QVK2"/>
<dbReference type="Gene3D" id="2.30.130.10">
    <property type="entry name" value="PUA domain"/>
    <property type="match status" value="1"/>
</dbReference>
<evidence type="ECO:0000256" key="2">
    <source>
        <dbReference type="ARBA" id="ARBA00008999"/>
    </source>
</evidence>
<organism evidence="7 8">
    <name type="scientific">Galendromus occidentalis</name>
    <name type="common">western predatory mite</name>
    <dbReference type="NCBI Taxonomy" id="34638"/>
    <lineage>
        <taxon>Eukaryota</taxon>
        <taxon>Metazoa</taxon>
        <taxon>Ecdysozoa</taxon>
        <taxon>Arthropoda</taxon>
        <taxon>Chelicerata</taxon>
        <taxon>Arachnida</taxon>
        <taxon>Acari</taxon>
        <taxon>Parasitiformes</taxon>
        <taxon>Mesostigmata</taxon>
        <taxon>Gamasina</taxon>
        <taxon>Phytoseioidea</taxon>
        <taxon>Phytoseiidae</taxon>
        <taxon>Typhlodrominae</taxon>
        <taxon>Galendromus</taxon>
    </lineage>
</organism>
<dbReference type="SUPFAM" id="SSF88697">
    <property type="entry name" value="PUA domain-like"/>
    <property type="match status" value="1"/>
</dbReference>
<feature type="region of interest" description="Disordered" evidence="4">
    <location>
        <begin position="1"/>
        <end position="40"/>
    </location>
</feature>
<dbReference type="GO" id="GO:0031120">
    <property type="term" value="P:snRNA pseudouridine synthesis"/>
    <property type="evidence" value="ECO:0007669"/>
    <property type="project" value="TreeGrafter"/>
</dbReference>
<evidence type="ECO:0000313" key="7">
    <source>
        <dbReference type="Proteomes" id="UP000694867"/>
    </source>
</evidence>
<dbReference type="InterPro" id="IPR015947">
    <property type="entry name" value="PUA-like_sf"/>
</dbReference>
<dbReference type="GO" id="GO:0031118">
    <property type="term" value="P:rRNA pseudouridine synthesis"/>
    <property type="evidence" value="ECO:0007669"/>
    <property type="project" value="TreeGrafter"/>
</dbReference>
<proteinExistence type="inferred from homology"/>
<protein>
    <submittedName>
        <fullName evidence="8">H/ACA ribonucleoprotein complex subunit 4</fullName>
    </submittedName>
</protein>
<reference evidence="8" key="1">
    <citation type="submission" date="2025-08" db="UniProtKB">
        <authorList>
            <consortium name="RefSeq"/>
        </authorList>
    </citation>
    <scope>IDENTIFICATION</scope>
</reference>
<feature type="domain" description="PUA" evidence="5">
    <location>
        <begin position="295"/>
        <end position="369"/>
    </location>
</feature>
<dbReference type="NCBIfam" id="TIGR00451">
    <property type="entry name" value="unchar_dom_2"/>
    <property type="match status" value="1"/>
</dbReference>
<keyword evidence="3" id="KW-0413">Isomerase</keyword>
<keyword evidence="7" id="KW-1185">Reference proteome</keyword>
<keyword evidence="8" id="KW-0687">Ribonucleoprotein</keyword>
<accession>A0AAJ6QVK2</accession>
<dbReference type="GO" id="GO:0009982">
    <property type="term" value="F:pseudouridine synthase activity"/>
    <property type="evidence" value="ECO:0007669"/>
    <property type="project" value="InterPro"/>
</dbReference>
<comment type="catalytic activity">
    <reaction evidence="1">
        <text>a uridine in RNA = a pseudouridine in RNA</text>
        <dbReference type="Rhea" id="RHEA:48348"/>
        <dbReference type="Rhea" id="RHEA-COMP:12068"/>
        <dbReference type="Rhea" id="RHEA-COMP:12069"/>
        <dbReference type="ChEBI" id="CHEBI:65314"/>
        <dbReference type="ChEBI" id="CHEBI:65315"/>
    </reaction>
</comment>
<dbReference type="InterPro" id="IPR004802">
    <property type="entry name" value="tRNA_PsdUridine_synth_B_fam"/>
</dbReference>
<dbReference type="Pfam" id="PF16198">
    <property type="entry name" value="TruB_C_2"/>
    <property type="match status" value="1"/>
</dbReference>
<dbReference type="Pfam" id="PF01472">
    <property type="entry name" value="PUA"/>
    <property type="match status" value="1"/>
</dbReference>
<dbReference type="CDD" id="cd21148">
    <property type="entry name" value="PUA_Cbf5"/>
    <property type="match status" value="1"/>
</dbReference>
<dbReference type="PANTHER" id="PTHR23127">
    <property type="entry name" value="CENTROMERE/MICROTUBULE BINDING PROTEIN CBF5"/>
    <property type="match status" value="1"/>
</dbReference>
<evidence type="ECO:0000259" key="5">
    <source>
        <dbReference type="SMART" id="SM00359"/>
    </source>
</evidence>
<feature type="region of interest" description="Disordered" evidence="4">
    <location>
        <begin position="401"/>
        <end position="457"/>
    </location>
</feature>
<feature type="compositionally biased region" description="Basic residues" evidence="4">
    <location>
        <begin position="12"/>
        <end position="23"/>
    </location>
</feature>
<dbReference type="InterPro" id="IPR020103">
    <property type="entry name" value="PsdUridine_synth_cat_dom_sf"/>
</dbReference>
<dbReference type="InterPro" id="IPR002501">
    <property type="entry name" value="PsdUridine_synth_N"/>
</dbReference>
<feature type="domain" description="Dyskerin-like" evidence="6">
    <location>
        <begin position="46"/>
        <end position="104"/>
    </location>
</feature>
<dbReference type="InterPro" id="IPR004521">
    <property type="entry name" value="Uncharacterised_CHP00451"/>
</dbReference>
<dbReference type="GO" id="GO:0031429">
    <property type="term" value="C:box H/ACA snoRNP complex"/>
    <property type="evidence" value="ECO:0007669"/>
    <property type="project" value="TreeGrafter"/>
</dbReference>
<dbReference type="KEGG" id="goe:100909090"/>
<name>A0AAJ6QVK2_9ACAR</name>
<dbReference type="InterPro" id="IPR036974">
    <property type="entry name" value="PUA_sf"/>
</dbReference>
<dbReference type="GO" id="GO:1990481">
    <property type="term" value="P:mRNA pseudouridine synthesis"/>
    <property type="evidence" value="ECO:0007669"/>
    <property type="project" value="TreeGrafter"/>
</dbReference>
<dbReference type="SMART" id="SM01136">
    <property type="entry name" value="DKCLD"/>
    <property type="match status" value="1"/>
</dbReference>
<dbReference type="CDD" id="cd02572">
    <property type="entry name" value="PseudoU_synth_hDyskerin"/>
    <property type="match status" value="1"/>
</dbReference>
<comment type="similarity">
    <text evidence="2">Belongs to the pseudouridine synthase TruB family.</text>
</comment>
<dbReference type="Gene3D" id="3.30.2350.10">
    <property type="entry name" value="Pseudouridine synthase"/>
    <property type="match status" value="1"/>
</dbReference>
<dbReference type="RefSeq" id="XP_003745518.1">
    <property type="nucleotide sequence ID" value="XM_003745470.2"/>
</dbReference>
<dbReference type="GO" id="GO:0000495">
    <property type="term" value="P:box H/ACA sno(s)RNA 3'-end processing"/>
    <property type="evidence" value="ECO:0007669"/>
    <property type="project" value="TreeGrafter"/>
</dbReference>
<dbReference type="GO" id="GO:0003723">
    <property type="term" value="F:RNA binding"/>
    <property type="evidence" value="ECO:0007669"/>
    <property type="project" value="InterPro"/>
</dbReference>
<dbReference type="SUPFAM" id="SSF55120">
    <property type="entry name" value="Pseudouridine synthase"/>
    <property type="match status" value="1"/>
</dbReference>
<dbReference type="Proteomes" id="UP000694867">
    <property type="component" value="Unplaced"/>
</dbReference>
<dbReference type="InterPro" id="IPR002478">
    <property type="entry name" value="PUA"/>
</dbReference>
<dbReference type="PANTHER" id="PTHR23127:SF0">
    <property type="entry name" value="H_ACA RIBONUCLEOPROTEIN COMPLEX SUBUNIT DKC1"/>
    <property type="match status" value="1"/>
</dbReference>
<dbReference type="PROSITE" id="PS50890">
    <property type="entry name" value="PUA"/>
    <property type="match status" value="1"/>
</dbReference>
<dbReference type="InterPro" id="IPR012960">
    <property type="entry name" value="Dyskerin-like"/>
</dbReference>
<evidence type="ECO:0000256" key="3">
    <source>
        <dbReference type="ARBA" id="ARBA00023235"/>
    </source>
</evidence>
<dbReference type="NCBIfam" id="NF003280">
    <property type="entry name" value="PRK04270.1"/>
    <property type="match status" value="1"/>
</dbReference>
<dbReference type="SMART" id="SM00359">
    <property type="entry name" value="PUA"/>
    <property type="match status" value="1"/>
</dbReference>
<dbReference type="CTD" id="37873"/>
<dbReference type="FunFam" id="3.30.2350.10:FF:000001">
    <property type="entry name" value="H/ACA ribonucleoprotein complex subunit CBF5"/>
    <property type="match status" value="1"/>
</dbReference>
<gene>
    <name evidence="8" type="primary">LOC100909090</name>
</gene>
<feature type="compositionally biased region" description="Basic and acidic residues" evidence="4">
    <location>
        <begin position="24"/>
        <end position="36"/>
    </location>
</feature>
<dbReference type="InterPro" id="IPR032819">
    <property type="entry name" value="TruB_C"/>
</dbReference>